<comment type="similarity">
    <text evidence="5">Belongs to the globin family.</text>
</comment>
<dbReference type="InterPro" id="IPR017938">
    <property type="entry name" value="Riboflavin_synthase-like_b-brl"/>
</dbReference>
<keyword evidence="4" id="KW-0408">Iron</keyword>
<evidence type="ECO:0000256" key="1">
    <source>
        <dbReference type="ARBA" id="ARBA00022617"/>
    </source>
</evidence>
<dbReference type="CDD" id="cd14777">
    <property type="entry name" value="Yhb1-globin-like"/>
    <property type="match status" value="1"/>
</dbReference>
<dbReference type="Gene3D" id="1.10.490.10">
    <property type="entry name" value="Globins"/>
    <property type="match status" value="1"/>
</dbReference>
<keyword evidence="8" id="KW-1185">Reference proteome</keyword>
<dbReference type="PANTHER" id="PTHR43396">
    <property type="entry name" value="FLAVOHEMOPROTEIN"/>
    <property type="match status" value="1"/>
</dbReference>
<dbReference type="InterPro" id="IPR009050">
    <property type="entry name" value="Globin-like_sf"/>
</dbReference>
<keyword evidence="1 5" id="KW-0349">Heme</keyword>
<name>A0ABS2QH30_9BACI</name>
<keyword evidence="2 5" id="KW-0561">Oxygen transport</keyword>
<dbReference type="Pfam" id="PF00042">
    <property type="entry name" value="Globin"/>
    <property type="match status" value="1"/>
</dbReference>
<gene>
    <name evidence="7" type="ORF">JOC77_001882</name>
</gene>
<evidence type="ECO:0000313" key="7">
    <source>
        <dbReference type="EMBL" id="MBM7692452.1"/>
    </source>
</evidence>
<dbReference type="Gene3D" id="2.40.30.10">
    <property type="entry name" value="Translation factors"/>
    <property type="match status" value="1"/>
</dbReference>
<dbReference type="InterPro" id="IPR012292">
    <property type="entry name" value="Globin/Proto"/>
</dbReference>
<dbReference type="SUPFAM" id="SSF63380">
    <property type="entry name" value="Riboflavin synthase domain-like"/>
    <property type="match status" value="1"/>
</dbReference>
<dbReference type="Proteomes" id="UP000823486">
    <property type="component" value="Unassembled WGS sequence"/>
</dbReference>
<proteinExistence type="inferred from homology"/>
<evidence type="ECO:0000256" key="3">
    <source>
        <dbReference type="ARBA" id="ARBA00022723"/>
    </source>
</evidence>
<dbReference type="InterPro" id="IPR000971">
    <property type="entry name" value="Globin"/>
</dbReference>
<comment type="caution">
    <text evidence="7">The sequence shown here is derived from an EMBL/GenBank/DDBJ whole genome shotgun (WGS) entry which is preliminary data.</text>
</comment>
<evidence type="ECO:0000256" key="5">
    <source>
        <dbReference type="RuleBase" id="RU000356"/>
    </source>
</evidence>
<dbReference type="PROSITE" id="PS01033">
    <property type="entry name" value="GLOBIN"/>
    <property type="match status" value="1"/>
</dbReference>
<feature type="domain" description="Globin" evidence="6">
    <location>
        <begin position="1"/>
        <end position="138"/>
    </location>
</feature>
<evidence type="ECO:0000256" key="4">
    <source>
        <dbReference type="ARBA" id="ARBA00023004"/>
    </source>
</evidence>
<dbReference type="EMBL" id="JAFBFI010000007">
    <property type="protein sequence ID" value="MBM7692452.1"/>
    <property type="molecule type" value="Genomic_DNA"/>
</dbReference>
<dbReference type="PANTHER" id="PTHR43396:SF3">
    <property type="entry name" value="FLAVOHEMOPROTEIN"/>
    <property type="match status" value="1"/>
</dbReference>
<keyword evidence="3" id="KW-0479">Metal-binding</keyword>
<dbReference type="SUPFAM" id="SSF46458">
    <property type="entry name" value="Globin-like"/>
    <property type="match status" value="1"/>
</dbReference>
<evidence type="ECO:0000256" key="2">
    <source>
        <dbReference type="ARBA" id="ARBA00022621"/>
    </source>
</evidence>
<evidence type="ECO:0000259" key="6">
    <source>
        <dbReference type="PROSITE" id="PS01033"/>
    </source>
</evidence>
<keyword evidence="5" id="KW-0813">Transport</keyword>
<accession>A0ABS2QH30</accession>
<protein>
    <submittedName>
        <fullName evidence="7">Hemoglobin-like flavoprotein</fullName>
    </submittedName>
</protein>
<organism evidence="7 8">
    <name type="scientific">Peribacillus deserti</name>
    <dbReference type="NCBI Taxonomy" id="673318"/>
    <lineage>
        <taxon>Bacteria</taxon>
        <taxon>Bacillati</taxon>
        <taxon>Bacillota</taxon>
        <taxon>Bacilli</taxon>
        <taxon>Bacillales</taxon>
        <taxon>Bacillaceae</taxon>
        <taxon>Peribacillus</taxon>
    </lineage>
</organism>
<evidence type="ECO:0000313" key="8">
    <source>
        <dbReference type="Proteomes" id="UP000823486"/>
    </source>
</evidence>
<reference evidence="7 8" key="1">
    <citation type="submission" date="2021-01" db="EMBL/GenBank/DDBJ databases">
        <title>Genomic Encyclopedia of Type Strains, Phase IV (KMG-IV): sequencing the most valuable type-strain genomes for metagenomic binning, comparative biology and taxonomic classification.</title>
        <authorList>
            <person name="Goeker M."/>
        </authorList>
    </citation>
    <scope>NUCLEOTIDE SEQUENCE [LARGE SCALE GENOMIC DNA]</scope>
    <source>
        <strain evidence="7 8">DSM 105482</strain>
    </source>
</reference>
<sequence length="231" mass="26425">MLDEKTIQIVQSTAPVLKEHSKVIGKRFYELLFEKAPNLYNIFNQTNQKRGLQQEALGYAVYAAGEHITNLEAILPVIERISQKHRAIGIKAEQYPVVGETLLQAVKDVLGDAATDEIIEAWGKAYGYISDAFIELEKKLYEETESQPGGWEGYRNFIVEKKVKESEEVTSLYLKPEDGKAIATYKAGQYLTIKAKVPGEKYTHIRHYSLSEAPGKDYYKRKTRRRTRYLT</sequence>